<dbReference type="Pfam" id="PF04548">
    <property type="entry name" value="AIG1"/>
    <property type="match status" value="1"/>
</dbReference>
<dbReference type="EnsemblProtists" id="EOD30193">
    <property type="protein sequence ID" value="EOD30193"/>
    <property type="gene ID" value="EMIHUDRAFT_253776"/>
</dbReference>
<reference evidence="5" key="1">
    <citation type="journal article" date="2013" name="Nature">
        <title>Pan genome of the phytoplankton Emiliania underpins its global distribution.</title>
        <authorList>
            <person name="Read B.A."/>
            <person name="Kegel J."/>
            <person name="Klute M.J."/>
            <person name="Kuo A."/>
            <person name="Lefebvre S.C."/>
            <person name="Maumus F."/>
            <person name="Mayer C."/>
            <person name="Miller J."/>
            <person name="Monier A."/>
            <person name="Salamov A."/>
            <person name="Young J."/>
            <person name="Aguilar M."/>
            <person name="Claverie J.M."/>
            <person name="Frickenhaus S."/>
            <person name="Gonzalez K."/>
            <person name="Herman E.K."/>
            <person name="Lin Y.C."/>
            <person name="Napier J."/>
            <person name="Ogata H."/>
            <person name="Sarno A.F."/>
            <person name="Shmutz J."/>
            <person name="Schroeder D."/>
            <person name="de Vargas C."/>
            <person name="Verret F."/>
            <person name="von Dassow P."/>
            <person name="Valentin K."/>
            <person name="Van de Peer Y."/>
            <person name="Wheeler G."/>
            <person name="Dacks J.B."/>
            <person name="Delwiche C.F."/>
            <person name="Dyhrman S.T."/>
            <person name="Glockner G."/>
            <person name="John U."/>
            <person name="Richards T."/>
            <person name="Worden A.Z."/>
            <person name="Zhang X."/>
            <person name="Grigoriev I.V."/>
            <person name="Allen A.E."/>
            <person name="Bidle K."/>
            <person name="Borodovsky M."/>
            <person name="Bowler C."/>
            <person name="Brownlee C."/>
            <person name="Cock J.M."/>
            <person name="Elias M."/>
            <person name="Gladyshev V.N."/>
            <person name="Groth M."/>
            <person name="Guda C."/>
            <person name="Hadaegh A."/>
            <person name="Iglesias-Rodriguez M.D."/>
            <person name="Jenkins J."/>
            <person name="Jones B.M."/>
            <person name="Lawson T."/>
            <person name="Leese F."/>
            <person name="Lindquist E."/>
            <person name="Lobanov A."/>
            <person name="Lomsadze A."/>
            <person name="Malik S.B."/>
            <person name="Marsh M.E."/>
            <person name="Mackinder L."/>
            <person name="Mock T."/>
            <person name="Mueller-Roeber B."/>
            <person name="Pagarete A."/>
            <person name="Parker M."/>
            <person name="Probert I."/>
            <person name="Quesneville H."/>
            <person name="Raines C."/>
            <person name="Rensing S.A."/>
            <person name="Riano-Pachon D.M."/>
            <person name="Richier S."/>
            <person name="Rokitta S."/>
            <person name="Shiraiwa Y."/>
            <person name="Soanes D.M."/>
            <person name="van der Giezen M."/>
            <person name="Wahlund T.M."/>
            <person name="Williams B."/>
            <person name="Wilson W."/>
            <person name="Wolfe G."/>
            <person name="Wurch L.L."/>
        </authorList>
    </citation>
    <scope>NUCLEOTIDE SEQUENCE</scope>
</reference>
<dbReference type="PaxDb" id="2903-EOD30193"/>
<dbReference type="KEGG" id="ehx:EMIHUDRAFT_253776"/>
<dbReference type="Gene3D" id="3.40.50.300">
    <property type="entry name" value="P-loop containing nucleotide triphosphate hydrolases"/>
    <property type="match status" value="1"/>
</dbReference>
<protein>
    <recommendedName>
        <fullName evidence="3">AIG1-type G domain-containing protein</fullName>
    </recommendedName>
</protein>
<dbReference type="GO" id="GO:0005525">
    <property type="term" value="F:GTP binding"/>
    <property type="evidence" value="ECO:0007669"/>
    <property type="project" value="UniProtKB-KW"/>
</dbReference>
<evidence type="ECO:0000256" key="2">
    <source>
        <dbReference type="ARBA" id="ARBA00023134"/>
    </source>
</evidence>
<sequence>MTSSIGSSPPTVCVLGATGVGKGATLNSCFGTDRFGTSFRAASHTIRPQLLELPWRGRGPLLRGVDLCGFSDSEGRDSDFLGEMVRCLKEEVGQVHCFLLLLNSQEARDMLLALRSVFGDGLLRHVLLGFTRWDYSRLLRERGYAASEEALRAGVNAELRKAVGHGHDCDAVFLDHTQPIAKTRPKIPSENKARIRAKATRRRAVFQNGDRARSYNRQLRSRLTREYCAFLSAANDASSPKRERFVAAQREYEALVGAFVAQCEGGPLAWSAFGMLQESLRLEQAAALQQLFRDEIRAGEGGALPDLSPRATSAAALVALLEEGARRGGARLPAAAVPTWLVALSREEQGLAGGAA</sequence>
<evidence type="ECO:0000256" key="1">
    <source>
        <dbReference type="ARBA" id="ARBA00022741"/>
    </source>
</evidence>
<dbReference type="SUPFAM" id="SSF52540">
    <property type="entry name" value="P-loop containing nucleoside triphosphate hydrolases"/>
    <property type="match status" value="1"/>
</dbReference>
<organism evidence="4 5">
    <name type="scientific">Emiliania huxleyi (strain CCMP1516)</name>
    <dbReference type="NCBI Taxonomy" id="280463"/>
    <lineage>
        <taxon>Eukaryota</taxon>
        <taxon>Haptista</taxon>
        <taxon>Haptophyta</taxon>
        <taxon>Prymnesiophyceae</taxon>
        <taxon>Isochrysidales</taxon>
        <taxon>Noelaerhabdaceae</taxon>
        <taxon>Emiliania</taxon>
    </lineage>
</organism>
<proteinExistence type="predicted"/>
<evidence type="ECO:0000313" key="5">
    <source>
        <dbReference type="Proteomes" id="UP000013827"/>
    </source>
</evidence>
<dbReference type="Proteomes" id="UP000013827">
    <property type="component" value="Unassembled WGS sequence"/>
</dbReference>
<dbReference type="InterPro" id="IPR006703">
    <property type="entry name" value="G_AIG1"/>
</dbReference>
<evidence type="ECO:0000259" key="3">
    <source>
        <dbReference type="Pfam" id="PF04548"/>
    </source>
</evidence>
<dbReference type="GeneID" id="17275467"/>
<dbReference type="InterPro" id="IPR045058">
    <property type="entry name" value="GIMA/IAN/Toc"/>
</dbReference>
<dbReference type="PANTHER" id="PTHR10903:SF184">
    <property type="entry name" value="GTP-BINDING PROTEIN A"/>
    <property type="match status" value="1"/>
</dbReference>
<dbReference type="InterPro" id="IPR027417">
    <property type="entry name" value="P-loop_NTPase"/>
</dbReference>
<dbReference type="HOGENOM" id="CLU_779475_0_0_1"/>
<accession>A0A0D3K358</accession>
<feature type="domain" description="AIG1-type G" evidence="3">
    <location>
        <begin position="11"/>
        <end position="135"/>
    </location>
</feature>
<name>A0A0D3K358_EMIH1</name>
<keyword evidence="2" id="KW-0342">GTP-binding</keyword>
<dbReference type="AlphaFoldDB" id="A0A0D3K358"/>
<evidence type="ECO:0000313" key="4">
    <source>
        <dbReference type="EnsemblProtists" id="EOD30193"/>
    </source>
</evidence>
<dbReference type="PANTHER" id="PTHR10903">
    <property type="entry name" value="GTPASE, IMAP FAMILY MEMBER-RELATED"/>
    <property type="match status" value="1"/>
</dbReference>
<dbReference type="RefSeq" id="XP_005782622.1">
    <property type="nucleotide sequence ID" value="XM_005782565.1"/>
</dbReference>
<keyword evidence="5" id="KW-1185">Reference proteome</keyword>
<reference evidence="4" key="2">
    <citation type="submission" date="2024-10" db="UniProtKB">
        <authorList>
            <consortium name="EnsemblProtists"/>
        </authorList>
    </citation>
    <scope>IDENTIFICATION</scope>
</reference>
<keyword evidence="1" id="KW-0547">Nucleotide-binding</keyword>